<dbReference type="GO" id="GO:0003989">
    <property type="term" value="F:acetyl-CoA carboxylase activity"/>
    <property type="evidence" value="ECO:0007669"/>
    <property type="project" value="InterPro"/>
</dbReference>
<dbReference type="GO" id="GO:0009329">
    <property type="term" value="C:acetate CoA-transferase complex"/>
    <property type="evidence" value="ECO:0007669"/>
    <property type="project" value="TreeGrafter"/>
</dbReference>
<evidence type="ECO:0000313" key="16">
    <source>
        <dbReference type="Proteomes" id="UP000018700"/>
    </source>
</evidence>
<evidence type="ECO:0000256" key="7">
    <source>
        <dbReference type="ARBA" id="ARBA00022832"/>
    </source>
</evidence>
<keyword evidence="9 13" id="KW-0067">ATP-binding</keyword>
<comment type="similarity">
    <text evidence="13">Belongs to the AccD/PCCB family.</text>
</comment>
<dbReference type="UniPathway" id="UPA00655">
    <property type="reaction ID" value="UER00711"/>
</dbReference>
<dbReference type="InterPro" id="IPR041010">
    <property type="entry name" value="Znf-ACC"/>
</dbReference>
<keyword evidence="5 13" id="KW-0547">Nucleotide-binding</keyword>
<keyword evidence="6 13" id="KW-0863">Zinc-finger</keyword>
<evidence type="ECO:0000256" key="10">
    <source>
        <dbReference type="ARBA" id="ARBA00023098"/>
    </source>
</evidence>
<dbReference type="InterPro" id="IPR029045">
    <property type="entry name" value="ClpP/crotonase-like_dom_sf"/>
</dbReference>
<protein>
    <recommendedName>
        <fullName evidence="13">Acetyl-coenzyme A carboxylase carboxyl transferase subunit beta</fullName>
        <shortName evidence="13">ACCase subunit beta</shortName>
        <shortName evidence="13">Acetyl-CoA carboxylase carboxyltransferase subunit beta</shortName>
        <ecNumber evidence="13">2.1.3.15</ecNumber>
    </recommendedName>
</protein>
<evidence type="ECO:0000256" key="5">
    <source>
        <dbReference type="ARBA" id="ARBA00022741"/>
    </source>
</evidence>
<feature type="zinc finger region" description="C4-type" evidence="13">
    <location>
        <begin position="29"/>
        <end position="51"/>
    </location>
</feature>
<dbReference type="PATRIC" id="fig|1401328.3.peg.311"/>
<dbReference type="HAMAP" id="MF_01395">
    <property type="entry name" value="AcetylCoA_CT_beta"/>
    <property type="match status" value="1"/>
</dbReference>
<dbReference type="InterPro" id="IPR011762">
    <property type="entry name" value="COA_CT_N"/>
</dbReference>
<keyword evidence="13" id="KW-0963">Cytoplasm</keyword>
<dbReference type="EMBL" id="CP006745">
    <property type="protein sequence ID" value="AHC73545.1"/>
    <property type="molecule type" value="Genomic_DNA"/>
</dbReference>
<dbReference type="HOGENOM" id="CLU_015486_1_0_5"/>
<evidence type="ECO:0000256" key="2">
    <source>
        <dbReference type="ARBA" id="ARBA00022516"/>
    </source>
</evidence>
<keyword evidence="8 13" id="KW-0862">Zinc</keyword>
<dbReference type="Pfam" id="PF17848">
    <property type="entry name" value="Zn_ribbon_ACC"/>
    <property type="match status" value="1"/>
</dbReference>
<evidence type="ECO:0000256" key="8">
    <source>
        <dbReference type="ARBA" id="ARBA00022833"/>
    </source>
</evidence>
<dbReference type="GO" id="GO:0008270">
    <property type="term" value="F:zinc ion binding"/>
    <property type="evidence" value="ECO:0007669"/>
    <property type="project" value="UniProtKB-UniRule"/>
</dbReference>
<reference evidence="15 16" key="1">
    <citation type="journal article" date="2013" name="PLoS ONE">
        <title>Bacterial endosymbiosis in a chordate host: long-term co-evolution and conservation of secondary metabolism.</title>
        <authorList>
            <person name="Kwan J.C."/>
            <person name="Schmidt E.W."/>
        </authorList>
    </citation>
    <scope>NUCLEOTIDE SEQUENCE [LARGE SCALE GENOMIC DNA]</scope>
    <source>
        <strain evidence="16">faulkneri L5</strain>
    </source>
</reference>
<comment type="catalytic activity">
    <reaction evidence="13">
        <text>N(6)-carboxybiotinyl-L-lysyl-[protein] + acetyl-CoA = N(6)-biotinyl-L-lysyl-[protein] + malonyl-CoA</text>
        <dbReference type="Rhea" id="RHEA:54728"/>
        <dbReference type="Rhea" id="RHEA-COMP:10505"/>
        <dbReference type="Rhea" id="RHEA-COMP:10506"/>
        <dbReference type="ChEBI" id="CHEBI:57288"/>
        <dbReference type="ChEBI" id="CHEBI:57384"/>
        <dbReference type="ChEBI" id="CHEBI:83144"/>
        <dbReference type="ChEBI" id="CHEBI:83145"/>
        <dbReference type="EC" id="2.1.3.15"/>
    </reaction>
</comment>
<dbReference type="Proteomes" id="UP000018700">
    <property type="component" value="Chromosome"/>
</dbReference>
<comment type="subunit">
    <text evidence="13">Acetyl-CoA carboxylase is a heterohexamer composed of biotin carboxyl carrier protein (AccB), biotin carboxylase (AccC) and two subunits each of ACCase subunit alpha (AccA) and ACCase subunit beta (AccD).</text>
</comment>
<keyword evidence="10 13" id="KW-0443">Lipid metabolism</keyword>
<evidence type="ECO:0000256" key="6">
    <source>
        <dbReference type="ARBA" id="ARBA00022771"/>
    </source>
</evidence>
<comment type="function">
    <text evidence="12 13">Component of the acetyl coenzyme A carboxylase (ACC) complex. Biotin carboxylase (BC) catalyzes the carboxylation of biotin on its carrier protein (BCCP) and then the CO(2) group is transferred by the transcarboxylase to acetyl-CoA to form malonyl-CoA.</text>
</comment>
<keyword evidence="4 13" id="KW-0479">Metal-binding</keyword>
<feature type="binding site" evidence="13">
    <location>
        <position position="29"/>
    </location>
    <ligand>
        <name>Zn(2+)</name>
        <dbReference type="ChEBI" id="CHEBI:29105"/>
    </ligand>
</feature>
<dbReference type="RefSeq" id="WP_025300426.1">
    <property type="nucleotide sequence ID" value="NZ_CP006745.1"/>
</dbReference>
<gene>
    <name evidence="13 15" type="primary">accD</name>
    <name evidence="15" type="ORF">P856_320</name>
</gene>
<evidence type="ECO:0000256" key="4">
    <source>
        <dbReference type="ARBA" id="ARBA00022723"/>
    </source>
</evidence>
<dbReference type="PANTHER" id="PTHR42995">
    <property type="entry name" value="ACETYL-COENZYME A CARBOXYLASE CARBOXYL TRANSFERASE SUBUNIT BETA, CHLOROPLASTIC"/>
    <property type="match status" value="1"/>
</dbReference>
<comment type="pathway">
    <text evidence="13">Lipid metabolism; malonyl-CoA biosynthesis; malonyl-CoA from acetyl-CoA: step 1/1.</text>
</comment>
<dbReference type="InterPro" id="IPR034733">
    <property type="entry name" value="AcCoA_carboxyl_beta"/>
</dbReference>
<dbReference type="OrthoDB" id="9772975at2"/>
<dbReference type="GO" id="GO:0016743">
    <property type="term" value="F:carboxyl- or carbamoyltransferase activity"/>
    <property type="evidence" value="ECO:0007669"/>
    <property type="project" value="UniProtKB-UniRule"/>
</dbReference>
<feature type="binding site" evidence="13">
    <location>
        <position position="32"/>
    </location>
    <ligand>
        <name>Zn(2+)</name>
        <dbReference type="ChEBI" id="CHEBI:29105"/>
    </ligand>
</feature>
<feature type="binding site" evidence="13">
    <location>
        <position position="48"/>
    </location>
    <ligand>
        <name>Zn(2+)</name>
        <dbReference type="ChEBI" id="CHEBI:29105"/>
    </ligand>
</feature>
<evidence type="ECO:0000256" key="11">
    <source>
        <dbReference type="ARBA" id="ARBA00023160"/>
    </source>
</evidence>
<dbReference type="Gene3D" id="3.90.226.10">
    <property type="entry name" value="2-enoyl-CoA Hydratase, Chain A, domain 1"/>
    <property type="match status" value="1"/>
</dbReference>
<dbReference type="PROSITE" id="PS50980">
    <property type="entry name" value="COA_CT_NTER"/>
    <property type="match status" value="1"/>
</dbReference>
<evidence type="ECO:0000256" key="13">
    <source>
        <dbReference type="HAMAP-Rule" id="MF_01395"/>
    </source>
</evidence>
<dbReference type="eggNOG" id="COG0777">
    <property type="taxonomic scope" value="Bacteria"/>
</dbReference>
<dbReference type="AlphaFoldDB" id="V9TW43"/>
<comment type="subcellular location">
    <subcellularLocation>
        <location evidence="1 13">Cytoplasm</location>
    </subcellularLocation>
</comment>
<dbReference type="GO" id="GO:0006633">
    <property type="term" value="P:fatty acid biosynthetic process"/>
    <property type="evidence" value="ECO:0007669"/>
    <property type="project" value="UniProtKB-KW"/>
</dbReference>
<dbReference type="InterPro" id="IPR000438">
    <property type="entry name" value="Acetyl_CoA_COase_Trfase_b_su"/>
</dbReference>
<sequence>MNWLTSSVLPKIKAWVSTREIPDKLWSKCPSCGQILFHRDLEENFQVCTSCDHHLRISAVDRLAILFDQGIYKIIDLPKTKADPLKFRDRKKYNERLREAQAKAGRNDAIIVAKGTIGNSRVVCAVFDFSFMGGSMNTSVGDALVRAAKLAEIEDASLIVFPASGGARMQEGIFSLMQMPRTVAAINSLKEHNLPFIVVLTNPTTGGVTASFAMLGDLHIAEPGSIIGFAGQRVIQETIHEQLPEGFQKAEYLREHGMIDLVVHRRELKATLGQLLRLMIFRESADKLVALPYPQASLSDQDNNAGVKHKNIADNDKV</sequence>
<accession>V9TW43</accession>
<dbReference type="Pfam" id="PF01039">
    <property type="entry name" value="Carboxyl_trans"/>
    <property type="match status" value="1"/>
</dbReference>
<keyword evidence="16" id="KW-1185">Reference proteome</keyword>
<proteinExistence type="inferred from homology"/>
<keyword evidence="11 13" id="KW-0275">Fatty acid biosynthesis</keyword>
<dbReference type="PANTHER" id="PTHR42995:SF5">
    <property type="entry name" value="ACETYL-COENZYME A CARBOXYLASE CARBOXYL TRANSFERASE SUBUNIT BETA, CHLOROPLASTIC"/>
    <property type="match status" value="1"/>
</dbReference>
<dbReference type="GO" id="GO:2001295">
    <property type="term" value="P:malonyl-CoA biosynthetic process"/>
    <property type="evidence" value="ECO:0007669"/>
    <property type="project" value="UniProtKB-UniRule"/>
</dbReference>
<feature type="binding site" evidence="13">
    <location>
        <position position="51"/>
    </location>
    <ligand>
        <name>Zn(2+)</name>
        <dbReference type="ChEBI" id="CHEBI:29105"/>
    </ligand>
</feature>
<keyword evidence="3 13" id="KW-0808">Transferase</keyword>
<dbReference type="SUPFAM" id="SSF52096">
    <property type="entry name" value="ClpP/crotonase"/>
    <property type="match status" value="1"/>
</dbReference>
<evidence type="ECO:0000256" key="1">
    <source>
        <dbReference type="ARBA" id="ARBA00004496"/>
    </source>
</evidence>
<evidence type="ECO:0000256" key="9">
    <source>
        <dbReference type="ARBA" id="ARBA00022840"/>
    </source>
</evidence>
<evidence type="ECO:0000259" key="14">
    <source>
        <dbReference type="PROSITE" id="PS50980"/>
    </source>
</evidence>
<dbReference type="PRINTS" id="PR01070">
    <property type="entry name" value="ACCCTRFRASEB"/>
</dbReference>
<evidence type="ECO:0000256" key="3">
    <source>
        <dbReference type="ARBA" id="ARBA00022679"/>
    </source>
</evidence>
<dbReference type="GO" id="GO:0005524">
    <property type="term" value="F:ATP binding"/>
    <property type="evidence" value="ECO:0007669"/>
    <property type="project" value="UniProtKB-KW"/>
</dbReference>
<organism evidence="15 16">
    <name type="scientific">Candidatus Endolissoclinum faulkneri L5</name>
    <dbReference type="NCBI Taxonomy" id="1401328"/>
    <lineage>
        <taxon>Bacteria</taxon>
        <taxon>Pseudomonadati</taxon>
        <taxon>Pseudomonadota</taxon>
        <taxon>Alphaproteobacteria</taxon>
        <taxon>Rhodospirillales</taxon>
        <taxon>Rhodospirillaceae</taxon>
        <taxon>Candidatus Endolissoclinum</taxon>
    </lineage>
</organism>
<keyword evidence="2 13" id="KW-0444">Lipid biosynthesis</keyword>
<feature type="domain" description="CoA carboxyltransferase N-terminal" evidence="14">
    <location>
        <begin position="25"/>
        <end position="294"/>
    </location>
</feature>
<dbReference type="EC" id="2.1.3.15" evidence="13"/>
<dbReference type="NCBIfam" id="TIGR00515">
    <property type="entry name" value="accD"/>
    <property type="match status" value="1"/>
</dbReference>
<dbReference type="STRING" id="1401328.P856_320"/>
<evidence type="ECO:0000313" key="15">
    <source>
        <dbReference type="EMBL" id="AHC73545.1"/>
    </source>
</evidence>
<keyword evidence="7 13" id="KW-0276">Fatty acid metabolism</keyword>
<comment type="cofactor">
    <cofactor evidence="13">
        <name>Zn(2+)</name>
        <dbReference type="ChEBI" id="CHEBI:29105"/>
    </cofactor>
    <text evidence="13">Binds 1 zinc ion per subunit.</text>
</comment>
<name>V9TW43_9PROT</name>
<evidence type="ECO:0000256" key="12">
    <source>
        <dbReference type="ARBA" id="ARBA00025280"/>
    </source>
</evidence>
<dbReference type="KEGG" id="efk:P856_320"/>